<evidence type="ECO:0000256" key="1">
    <source>
        <dbReference type="SAM" id="MobiDB-lite"/>
    </source>
</evidence>
<evidence type="ECO:0000313" key="3">
    <source>
        <dbReference type="Proteomes" id="UP001470230"/>
    </source>
</evidence>
<comment type="caution">
    <text evidence="2">The sequence shown here is derived from an EMBL/GenBank/DDBJ whole genome shotgun (WGS) entry which is preliminary data.</text>
</comment>
<feature type="compositionally biased region" description="Basic residues" evidence="1">
    <location>
        <begin position="146"/>
        <end position="159"/>
    </location>
</feature>
<feature type="region of interest" description="Disordered" evidence="1">
    <location>
        <begin position="101"/>
        <end position="182"/>
    </location>
</feature>
<feature type="region of interest" description="Disordered" evidence="1">
    <location>
        <begin position="305"/>
        <end position="328"/>
    </location>
</feature>
<sequence length="398" mass="47204">MNEEEEDKNNFQQASKTNKKIIGILDVDPESIHEKPFFTEPETIEAMSQLGYSTNDLVIIDTDRIPDLPPQEDIRNSVKKELDKRRIQMIQNIIDKRNSLINDNTDLNSGKKKSTIKKRKKIHQSSTNDNESSQISSSEQETNEKSKKKKKKAKKHPKQISKDNSASQVKTKRSHVQHTDEEIKEMVLSTHHLNRPAPISDPDYQVQRLRKRKKKVKVDPFEVRKKAIEKKNKAELRKINLEAKKKEKKEIECLKNAENHRLEKVQHMQEMRKKHEKDLDKISKLQLEEQRKLAKKTLLKYDQAEKRRKEARQQQMIEMKKKAKEREERIKKAELEAKRLQEEKQKKLEKKLLENDKRSQLVLSNRQKEIAAEFRRRKKIEFDKAKRVCIPKVNKTVI</sequence>
<proteinExistence type="predicted"/>
<gene>
    <name evidence="2" type="ORF">M9Y10_021937</name>
</gene>
<keyword evidence="3" id="KW-1185">Reference proteome</keyword>
<feature type="compositionally biased region" description="Basic residues" evidence="1">
    <location>
        <begin position="110"/>
        <end position="123"/>
    </location>
</feature>
<protein>
    <submittedName>
        <fullName evidence="2">Uncharacterized protein</fullName>
    </submittedName>
</protein>
<organism evidence="2 3">
    <name type="scientific">Tritrichomonas musculus</name>
    <dbReference type="NCBI Taxonomy" id="1915356"/>
    <lineage>
        <taxon>Eukaryota</taxon>
        <taxon>Metamonada</taxon>
        <taxon>Parabasalia</taxon>
        <taxon>Tritrichomonadida</taxon>
        <taxon>Tritrichomonadidae</taxon>
        <taxon>Tritrichomonas</taxon>
    </lineage>
</organism>
<accession>A0ABR2KQX1</accession>
<dbReference type="Proteomes" id="UP001470230">
    <property type="component" value="Unassembled WGS sequence"/>
</dbReference>
<dbReference type="EMBL" id="JAPFFF010000003">
    <property type="protein sequence ID" value="KAK8893515.1"/>
    <property type="molecule type" value="Genomic_DNA"/>
</dbReference>
<name>A0ABR2KQX1_9EUKA</name>
<evidence type="ECO:0000313" key="2">
    <source>
        <dbReference type="EMBL" id="KAK8893515.1"/>
    </source>
</evidence>
<feature type="compositionally biased region" description="Low complexity" evidence="1">
    <location>
        <begin position="125"/>
        <end position="140"/>
    </location>
</feature>
<reference evidence="2 3" key="1">
    <citation type="submission" date="2024-04" db="EMBL/GenBank/DDBJ databases">
        <title>Tritrichomonas musculus Genome.</title>
        <authorList>
            <person name="Alves-Ferreira E."/>
            <person name="Grigg M."/>
            <person name="Lorenzi H."/>
            <person name="Galac M."/>
        </authorList>
    </citation>
    <scope>NUCLEOTIDE SEQUENCE [LARGE SCALE GENOMIC DNA]</scope>
    <source>
        <strain evidence="2 3">EAF2021</strain>
    </source>
</reference>